<evidence type="ECO:0000313" key="3">
    <source>
        <dbReference type="Proteomes" id="UP000521943"/>
    </source>
</evidence>
<accession>A0A8H6IAM0</accession>
<name>A0A8H6IAM0_9AGAR</name>
<feature type="compositionally biased region" description="Acidic residues" evidence="1">
    <location>
        <begin position="587"/>
        <end position="603"/>
    </location>
</feature>
<dbReference type="EMBL" id="JACGCI010000012">
    <property type="protein sequence ID" value="KAF6760643.1"/>
    <property type="molecule type" value="Genomic_DNA"/>
</dbReference>
<evidence type="ECO:0000256" key="1">
    <source>
        <dbReference type="SAM" id="MobiDB-lite"/>
    </source>
</evidence>
<evidence type="ECO:0008006" key="4">
    <source>
        <dbReference type="Google" id="ProtNLM"/>
    </source>
</evidence>
<feature type="region of interest" description="Disordered" evidence="1">
    <location>
        <begin position="581"/>
        <end position="603"/>
    </location>
</feature>
<dbReference type="SUPFAM" id="SSF52047">
    <property type="entry name" value="RNI-like"/>
    <property type="match status" value="1"/>
</dbReference>
<proteinExistence type="predicted"/>
<keyword evidence="3" id="KW-1185">Reference proteome</keyword>
<dbReference type="InterPro" id="IPR032675">
    <property type="entry name" value="LRR_dom_sf"/>
</dbReference>
<dbReference type="AlphaFoldDB" id="A0A8H6IAM0"/>
<dbReference type="OrthoDB" id="2631350at2759"/>
<sequence>MEVALRTPEILDLVFQHLRFTDELTTSVDARSSLPFTARWRKNKASLLNAALACRAFFVPAMSNLWWRVNGIMPFIKLLPSATLKNTPRVEYDYVTTSREWILEEELDEKALERFDFYARMVVQILDMGRKSDENITALLIQLAEVRPSKVCFPKLRSFKAYYYNPDPWLFYTSPTLNELLLIATNWSDDKFKTMTSMVGRLPTRSPELQVLQIPFIPNQRSLGALVQLQALRELTLVGSVPAQSVPLPALLTSLSTLPRLEKLDIFCPHPMNDEDFLTAPVESSSETWYPELTSIALTGDVTTNHQVIQYFLPKALKEVKLRLLWTERPESTNADEIQLLTQAMQPFASTLKSFSIKCDLSLDRQTGLFGSLLTPRGFVSVGKDVFTPLFGLSHLEELELDSTLAARELKDPFLLSLAQAWPGLKKLTLPHTMSVDCRTAPFTFSGIQRMAQSLPLLEELSLDFSAVDVPVSGLAALQLKTLDVRMSPIKRKRAAAVTLSRAFPNLETLKYSGDVHNSNLKQQQVWREVAAWLPVLTGRYCSANDDDDDLPLTPPSVRGHHTAVDVYDIMPPGAVGINLGGHDYYSDEDSDDPLGYDEPDDY</sequence>
<organism evidence="2 3">
    <name type="scientific">Ephemerocybe angulata</name>
    <dbReference type="NCBI Taxonomy" id="980116"/>
    <lineage>
        <taxon>Eukaryota</taxon>
        <taxon>Fungi</taxon>
        <taxon>Dikarya</taxon>
        <taxon>Basidiomycota</taxon>
        <taxon>Agaricomycotina</taxon>
        <taxon>Agaricomycetes</taxon>
        <taxon>Agaricomycetidae</taxon>
        <taxon>Agaricales</taxon>
        <taxon>Agaricineae</taxon>
        <taxon>Psathyrellaceae</taxon>
        <taxon>Ephemerocybe</taxon>
    </lineage>
</organism>
<protein>
    <recommendedName>
        <fullName evidence="4">F-box domain-containing protein</fullName>
    </recommendedName>
</protein>
<dbReference type="Proteomes" id="UP000521943">
    <property type="component" value="Unassembled WGS sequence"/>
</dbReference>
<gene>
    <name evidence="2" type="ORF">DFP72DRAFT_882809</name>
</gene>
<dbReference type="Gene3D" id="3.80.10.10">
    <property type="entry name" value="Ribonuclease Inhibitor"/>
    <property type="match status" value="1"/>
</dbReference>
<evidence type="ECO:0000313" key="2">
    <source>
        <dbReference type="EMBL" id="KAF6760643.1"/>
    </source>
</evidence>
<reference evidence="2 3" key="1">
    <citation type="submission" date="2020-07" db="EMBL/GenBank/DDBJ databases">
        <title>Comparative genomics of pyrophilous fungi reveals a link between fire events and developmental genes.</title>
        <authorList>
            <consortium name="DOE Joint Genome Institute"/>
            <person name="Steindorff A.S."/>
            <person name="Carver A."/>
            <person name="Calhoun S."/>
            <person name="Stillman K."/>
            <person name="Liu H."/>
            <person name="Lipzen A."/>
            <person name="Pangilinan J."/>
            <person name="Labutti K."/>
            <person name="Bruns T.D."/>
            <person name="Grigoriev I.V."/>
        </authorList>
    </citation>
    <scope>NUCLEOTIDE SEQUENCE [LARGE SCALE GENOMIC DNA]</scope>
    <source>
        <strain evidence="2 3">CBS 144469</strain>
    </source>
</reference>
<comment type="caution">
    <text evidence="2">The sequence shown here is derived from an EMBL/GenBank/DDBJ whole genome shotgun (WGS) entry which is preliminary data.</text>
</comment>